<dbReference type="CDD" id="cd03262">
    <property type="entry name" value="ABC_HisP_GlnQ"/>
    <property type="match status" value="1"/>
</dbReference>
<dbReference type="Gene3D" id="3.40.50.300">
    <property type="entry name" value="P-loop containing nucleotide triphosphate hydrolases"/>
    <property type="match status" value="1"/>
</dbReference>
<comment type="caution">
    <text evidence="5">The sequence shown here is derived from an EMBL/GenBank/DDBJ whole genome shotgun (WGS) entry which is preliminary data.</text>
</comment>
<dbReference type="PIRSF" id="PIRSF039085">
    <property type="entry name" value="ABC_ATPase_HisP"/>
    <property type="match status" value="1"/>
</dbReference>
<dbReference type="SUPFAM" id="SSF52540">
    <property type="entry name" value="P-loop containing nucleoside triphosphate hydrolases"/>
    <property type="match status" value="1"/>
</dbReference>
<dbReference type="RefSeq" id="WP_114642382.1">
    <property type="nucleotide sequence ID" value="NZ_JAACIO010000013.1"/>
</dbReference>
<evidence type="ECO:0000256" key="2">
    <source>
        <dbReference type="ARBA" id="ARBA00022741"/>
    </source>
</evidence>
<proteinExistence type="predicted"/>
<accession>A0ABX9KGW1</accession>
<organism evidence="5 6">
    <name type="scientific">Psychrilyobacter piezotolerans</name>
    <dbReference type="NCBI Taxonomy" id="2293438"/>
    <lineage>
        <taxon>Bacteria</taxon>
        <taxon>Fusobacteriati</taxon>
        <taxon>Fusobacteriota</taxon>
        <taxon>Fusobacteriia</taxon>
        <taxon>Fusobacteriales</taxon>
        <taxon>Fusobacteriaceae</taxon>
        <taxon>Psychrilyobacter</taxon>
    </lineage>
</organism>
<reference evidence="5 6" key="1">
    <citation type="submission" date="2018-08" db="EMBL/GenBank/DDBJ databases">
        <title>Draft genome sequence of Psychrilyobacter sp. strain SD5 isolated from Black Sea water.</title>
        <authorList>
            <person name="Yadav S."/>
            <person name="Villanueva L."/>
            <person name="Damste J.S.S."/>
        </authorList>
    </citation>
    <scope>NUCLEOTIDE SEQUENCE [LARGE SCALE GENOMIC DNA]</scope>
    <source>
        <strain evidence="5 6">SD5</strain>
    </source>
</reference>
<evidence type="ECO:0000259" key="4">
    <source>
        <dbReference type="PROSITE" id="PS50893"/>
    </source>
</evidence>
<dbReference type="PANTHER" id="PTHR43166:SF15">
    <property type="entry name" value="HISTIDINE TRANSPORT ATP-BINDING PROTEIN HISP"/>
    <property type="match status" value="1"/>
</dbReference>
<name>A0ABX9KGW1_9FUSO</name>
<protein>
    <submittedName>
        <fullName evidence="5">ATP-binding cassette domain-containing protein</fullName>
    </submittedName>
</protein>
<dbReference type="InterPro" id="IPR003439">
    <property type="entry name" value="ABC_transporter-like_ATP-bd"/>
</dbReference>
<dbReference type="InterPro" id="IPR027417">
    <property type="entry name" value="P-loop_NTPase"/>
</dbReference>
<dbReference type="InterPro" id="IPR017871">
    <property type="entry name" value="ABC_transporter-like_CS"/>
</dbReference>
<sequence length="242" mass="27168">MLEVKELHKNFGEVEVLKGIDFSLKKGEIVSIVGPSGSGKSTFLRCLNYLEEPTKGSITIDGLMQEAGNHKNRDIVAFRQKTSMVFQNYNLFKNKTALENITEALIIVKKIDKKSAEKKGREIIKKIGLEGKENFYPKELSGGQQQRIGIGRAMALENKLILLDEPTSALDPELVGEVLDLIRLLVSEHISMIIVTHEMKFAREVSDRVIFMEDGIIVDQGTPDEILVSPKNKRIEMFLGKI</sequence>
<dbReference type="InterPro" id="IPR030679">
    <property type="entry name" value="ABC_ATPase_HisP-typ"/>
</dbReference>
<dbReference type="SMART" id="SM00382">
    <property type="entry name" value="AAA"/>
    <property type="match status" value="1"/>
</dbReference>
<keyword evidence="3 5" id="KW-0067">ATP-binding</keyword>
<dbReference type="Pfam" id="PF00005">
    <property type="entry name" value="ABC_tran"/>
    <property type="match status" value="1"/>
</dbReference>
<gene>
    <name evidence="5" type="ORF">DYH56_07985</name>
</gene>
<dbReference type="InterPro" id="IPR050086">
    <property type="entry name" value="MetN_ABC_transporter-like"/>
</dbReference>
<keyword evidence="6" id="KW-1185">Reference proteome</keyword>
<evidence type="ECO:0000313" key="5">
    <source>
        <dbReference type="EMBL" id="REI41211.1"/>
    </source>
</evidence>
<keyword evidence="1" id="KW-0813">Transport</keyword>
<feature type="domain" description="ABC transporter" evidence="4">
    <location>
        <begin position="2"/>
        <end position="239"/>
    </location>
</feature>
<dbReference type="InterPro" id="IPR003593">
    <property type="entry name" value="AAA+_ATPase"/>
</dbReference>
<dbReference type="PROSITE" id="PS50893">
    <property type="entry name" value="ABC_TRANSPORTER_2"/>
    <property type="match status" value="1"/>
</dbReference>
<dbReference type="PANTHER" id="PTHR43166">
    <property type="entry name" value="AMINO ACID IMPORT ATP-BINDING PROTEIN"/>
    <property type="match status" value="1"/>
</dbReference>
<dbReference type="GO" id="GO:0005524">
    <property type="term" value="F:ATP binding"/>
    <property type="evidence" value="ECO:0007669"/>
    <property type="project" value="UniProtKB-KW"/>
</dbReference>
<evidence type="ECO:0000256" key="1">
    <source>
        <dbReference type="ARBA" id="ARBA00022448"/>
    </source>
</evidence>
<dbReference type="EMBL" id="QUAJ01000012">
    <property type="protein sequence ID" value="REI41211.1"/>
    <property type="molecule type" value="Genomic_DNA"/>
</dbReference>
<evidence type="ECO:0000256" key="3">
    <source>
        <dbReference type="ARBA" id="ARBA00022840"/>
    </source>
</evidence>
<dbReference type="Proteomes" id="UP000263486">
    <property type="component" value="Unassembled WGS sequence"/>
</dbReference>
<evidence type="ECO:0000313" key="6">
    <source>
        <dbReference type="Proteomes" id="UP000263486"/>
    </source>
</evidence>
<keyword evidence="2" id="KW-0547">Nucleotide-binding</keyword>
<dbReference type="PROSITE" id="PS00211">
    <property type="entry name" value="ABC_TRANSPORTER_1"/>
    <property type="match status" value="1"/>
</dbReference>